<protein>
    <submittedName>
        <fullName evidence="3">M81 family metallopeptidase</fullName>
    </submittedName>
</protein>
<evidence type="ECO:0000259" key="2">
    <source>
        <dbReference type="Pfam" id="PF07364"/>
    </source>
</evidence>
<feature type="domain" description="Microcystin LR degradation protein MlrC N-terminal" evidence="2">
    <location>
        <begin position="7"/>
        <end position="291"/>
    </location>
</feature>
<feature type="domain" description="Microcystin LR degradation protein MlrC C-terminal" evidence="1">
    <location>
        <begin position="302"/>
        <end position="464"/>
    </location>
</feature>
<dbReference type="RefSeq" id="WP_380604765.1">
    <property type="nucleotide sequence ID" value="NZ_JBHSDU010000015.1"/>
</dbReference>
<evidence type="ECO:0000313" key="4">
    <source>
        <dbReference type="Proteomes" id="UP001595904"/>
    </source>
</evidence>
<dbReference type="Pfam" id="PF07364">
    <property type="entry name" value="DUF1485"/>
    <property type="match status" value="1"/>
</dbReference>
<name>A0ABV8T4S9_9GAMM</name>
<dbReference type="InterPro" id="IPR015995">
    <property type="entry name" value="MlrC_N"/>
</dbReference>
<keyword evidence="4" id="KW-1185">Reference proteome</keyword>
<dbReference type="InterPro" id="IPR010799">
    <property type="entry name" value="MlrC_C"/>
</dbReference>
<dbReference type="Proteomes" id="UP001595904">
    <property type="component" value="Unassembled WGS sequence"/>
</dbReference>
<evidence type="ECO:0000313" key="3">
    <source>
        <dbReference type="EMBL" id="MFC4313968.1"/>
    </source>
</evidence>
<comment type="caution">
    <text evidence="3">The sequence shown here is derived from an EMBL/GenBank/DDBJ whole genome shotgun (WGS) entry which is preliminary data.</text>
</comment>
<dbReference type="EMBL" id="JBHSDU010000015">
    <property type="protein sequence ID" value="MFC4313968.1"/>
    <property type="molecule type" value="Genomic_DNA"/>
</dbReference>
<organism evidence="3 4">
    <name type="scientific">Steroidobacter flavus</name>
    <dbReference type="NCBI Taxonomy" id="1842136"/>
    <lineage>
        <taxon>Bacteria</taxon>
        <taxon>Pseudomonadati</taxon>
        <taxon>Pseudomonadota</taxon>
        <taxon>Gammaproteobacteria</taxon>
        <taxon>Steroidobacterales</taxon>
        <taxon>Steroidobacteraceae</taxon>
        <taxon>Steroidobacter</taxon>
    </lineage>
</organism>
<proteinExistence type="predicted"/>
<reference evidence="4" key="1">
    <citation type="journal article" date="2019" name="Int. J. Syst. Evol. Microbiol.">
        <title>The Global Catalogue of Microorganisms (GCM) 10K type strain sequencing project: providing services to taxonomists for standard genome sequencing and annotation.</title>
        <authorList>
            <consortium name="The Broad Institute Genomics Platform"/>
            <consortium name="The Broad Institute Genome Sequencing Center for Infectious Disease"/>
            <person name="Wu L."/>
            <person name="Ma J."/>
        </authorList>
    </citation>
    <scope>NUCLEOTIDE SEQUENCE [LARGE SCALE GENOMIC DNA]</scope>
    <source>
        <strain evidence="4">CGMCC 1.10759</strain>
    </source>
</reference>
<dbReference type="Pfam" id="PF07171">
    <property type="entry name" value="MlrC_C"/>
    <property type="match status" value="1"/>
</dbReference>
<gene>
    <name evidence="3" type="ORF">ACFPN2_33145</name>
</gene>
<accession>A0ABV8T4S9</accession>
<evidence type="ECO:0000259" key="1">
    <source>
        <dbReference type="Pfam" id="PF07171"/>
    </source>
</evidence>
<sequence length="499" mass="53277">MNVSKRRLLIGRMYHESNFLPSFRTDGSWFNEHRDEAVLQEASGSSSTLGGIYKKAKALGYEMIGAVDIAAPPSALVDDDYYAGIRAAFVECARRRNFDAIALDLHGAMGTGSIPDADGDLLAALRDAVGPDIPIGVGLDLHAHMTPKMLSSAEIVIACKENPHSDTVECGERVVELLDQLLSGKLHPVSTLARVPMILMGNAETNAGPLQELHTLARSLAARHPQIRDISLYNVMRLMDDVDMGQSVVVLSDGPLPAATEIAARIAGEFWRRREEFRDDLLTIDRALDLAADPKKALPVALGDMGDRVTAGAPGDGVYILQAALKRPGLRGAIPITDAAAVAKAKAAGIGAHITLDVGGTMTSMFQPLAIRARVRNVSTGVFTMAGPFHGGERSDMGDTAVLDLENGLVLLVTSRPAYSLDPQAFESQGISIAAQDFVVVKSGHHFKLNFAGLVEPLLVATPGIGYPFPGYHPGTRGRFYPEHEVGEPAIKALSFARP</sequence>